<dbReference type="PROSITE" id="PS50835">
    <property type="entry name" value="IG_LIKE"/>
    <property type="match status" value="2"/>
</dbReference>
<keyword evidence="7" id="KW-1185">Reference proteome</keyword>
<feature type="domain" description="Ig-like" evidence="5">
    <location>
        <begin position="177"/>
        <end position="273"/>
    </location>
</feature>
<proteinExistence type="predicted"/>
<reference evidence="6 7" key="1">
    <citation type="submission" date="2021-06" db="EMBL/GenBank/DDBJ databases">
        <title>Chromosome-level genome assembly of the red-tail catfish (Hemibagrus wyckioides).</title>
        <authorList>
            <person name="Shao F."/>
        </authorList>
    </citation>
    <scope>NUCLEOTIDE SEQUENCE [LARGE SCALE GENOMIC DNA]</scope>
    <source>
        <strain evidence="6">EC202008001</strain>
        <tissue evidence="6">Blood</tissue>
    </source>
</reference>
<dbReference type="OrthoDB" id="9049585at2759"/>
<evidence type="ECO:0000256" key="3">
    <source>
        <dbReference type="SAM" id="Phobius"/>
    </source>
</evidence>
<feature type="signal peptide" evidence="4">
    <location>
        <begin position="1"/>
        <end position="19"/>
    </location>
</feature>
<evidence type="ECO:0000313" key="6">
    <source>
        <dbReference type="EMBL" id="KAG7328541.1"/>
    </source>
</evidence>
<keyword evidence="3" id="KW-0472">Membrane</keyword>
<dbReference type="Pfam" id="PF07686">
    <property type="entry name" value="V-set"/>
    <property type="match status" value="2"/>
</dbReference>
<dbReference type="InterPro" id="IPR050413">
    <property type="entry name" value="TCR_beta_variable"/>
</dbReference>
<dbReference type="SMART" id="SM00408">
    <property type="entry name" value="IGc2"/>
    <property type="match status" value="2"/>
</dbReference>
<feature type="transmembrane region" description="Helical" evidence="3">
    <location>
        <begin position="309"/>
        <end position="332"/>
    </location>
</feature>
<dbReference type="Gene3D" id="2.60.40.10">
    <property type="entry name" value="Immunoglobulins"/>
    <property type="match status" value="2"/>
</dbReference>
<dbReference type="InterPro" id="IPR013106">
    <property type="entry name" value="Ig_V-set"/>
</dbReference>
<gene>
    <name evidence="6" type="ORF">KOW79_008485</name>
</gene>
<dbReference type="InterPro" id="IPR007110">
    <property type="entry name" value="Ig-like_dom"/>
</dbReference>
<keyword evidence="3" id="KW-1133">Transmembrane helix</keyword>
<dbReference type="InterPro" id="IPR003598">
    <property type="entry name" value="Ig_sub2"/>
</dbReference>
<dbReference type="SUPFAM" id="SSF48726">
    <property type="entry name" value="Immunoglobulin"/>
    <property type="match status" value="2"/>
</dbReference>
<comment type="caution">
    <text evidence="6">The sequence shown here is derived from an EMBL/GenBank/DDBJ whole genome shotgun (WGS) entry which is preliminary data.</text>
</comment>
<dbReference type="GO" id="GO:0002376">
    <property type="term" value="P:immune system process"/>
    <property type="evidence" value="ECO:0007669"/>
    <property type="project" value="UniProtKB-KW"/>
</dbReference>
<dbReference type="EMBL" id="JAHKSW010000009">
    <property type="protein sequence ID" value="KAG7328541.1"/>
    <property type="molecule type" value="Genomic_DNA"/>
</dbReference>
<feature type="domain" description="Ig-like" evidence="5">
    <location>
        <begin position="34"/>
        <end position="133"/>
    </location>
</feature>
<evidence type="ECO:0000259" key="5">
    <source>
        <dbReference type="PROSITE" id="PS50835"/>
    </source>
</evidence>
<name>A0A9D3NS76_9TELE</name>
<keyword evidence="3" id="KW-0812">Transmembrane</keyword>
<keyword evidence="1 4" id="KW-0732">Signal</keyword>
<evidence type="ECO:0000313" key="7">
    <source>
        <dbReference type="Proteomes" id="UP000824219"/>
    </source>
</evidence>
<dbReference type="PANTHER" id="PTHR23268">
    <property type="entry name" value="T-CELL RECEPTOR BETA CHAIN"/>
    <property type="match status" value="1"/>
</dbReference>
<dbReference type="PANTHER" id="PTHR23268:SF102">
    <property type="entry name" value="IMMUNOGLOBULIN V-SET DOMAIN-CONTAINING PROTEIN"/>
    <property type="match status" value="1"/>
</dbReference>
<sequence length="403" mass="45107">MLRIIIVFQSIYWIQGVAGGNDVSQSSTLWVKMGQSATINCSHTKGELYNRMYWFLQHRGQSMALIVYTTSFGTKEFGNFNQSKFSAIKTVPASGSLEVKDVDYNDRGVYFCAVICSLDIKKHDQDYNSVSVTLLDSSNITNVHFIIYVLKKNLFICCLFTGVAGANDVYQPPILWAEKGQSATIDCSHTKGAAYREMYWYRQYRGESMQLIVFTTSFGTLDFGKLTQHKFSANKTVPERGSFTVNDVDNKDSAVYFCAVREHSAITTRQSCTKTHYPAVSSVTQNPSDLIKYQDESAEIKCAHELTTMVVIFFKIISLVLLLTGLTNGTVVHQTPHDLIMKEGESAQIKCSHQIKKHEEAVCGSEASLGPKKQHVQISALLYFLPALAHRLCPQQQSPAESF</sequence>
<dbReference type="Proteomes" id="UP000824219">
    <property type="component" value="Linkage Group LG09"/>
</dbReference>
<protein>
    <recommendedName>
        <fullName evidence="5">Ig-like domain-containing protein</fullName>
    </recommendedName>
</protein>
<keyword evidence="2" id="KW-0391">Immunity</keyword>
<dbReference type="AlphaFoldDB" id="A0A9D3NS76"/>
<dbReference type="InterPro" id="IPR013783">
    <property type="entry name" value="Ig-like_fold"/>
</dbReference>
<organism evidence="6 7">
    <name type="scientific">Hemibagrus wyckioides</name>
    <dbReference type="NCBI Taxonomy" id="337641"/>
    <lineage>
        <taxon>Eukaryota</taxon>
        <taxon>Metazoa</taxon>
        <taxon>Chordata</taxon>
        <taxon>Craniata</taxon>
        <taxon>Vertebrata</taxon>
        <taxon>Euteleostomi</taxon>
        <taxon>Actinopterygii</taxon>
        <taxon>Neopterygii</taxon>
        <taxon>Teleostei</taxon>
        <taxon>Ostariophysi</taxon>
        <taxon>Siluriformes</taxon>
        <taxon>Bagridae</taxon>
        <taxon>Hemibagrus</taxon>
    </lineage>
</organism>
<evidence type="ECO:0000256" key="1">
    <source>
        <dbReference type="ARBA" id="ARBA00022729"/>
    </source>
</evidence>
<accession>A0A9D3NS76</accession>
<evidence type="ECO:0000256" key="2">
    <source>
        <dbReference type="ARBA" id="ARBA00022859"/>
    </source>
</evidence>
<dbReference type="GO" id="GO:0007166">
    <property type="term" value="P:cell surface receptor signaling pathway"/>
    <property type="evidence" value="ECO:0007669"/>
    <property type="project" value="TreeGrafter"/>
</dbReference>
<dbReference type="InterPro" id="IPR036179">
    <property type="entry name" value="Ig-like_dom_sf"/>
</dbReference>
<dbReference type="SMART" id="SM00409">
    <property type="entry name" value="IG"/>
    <property type="match status" value="2"/>
</dbReference>
<feature type="chain" id="PRO_5039283983" description="Ig-like domain-containing protein" evidence="4">
    <location>
        <begin position="20"/>
        <end position="403"/>
    </location>
</feature>
<dbReference type="InterPro" id="IPR003599">
    <property type="entry name" value="Ig_sub"/>
</dbReference>
<evidence type="ECO:0000256" key="4">
    <source>
        <dbReference type="SAM" id="SignalP"/>
    </source>
</evidence>
<dbReference type="GO" id="GO:0005886">
    <property type="term" value="C:plasma membrane"/>
    <property type="evidence" value="ECO:0007669"/>
    <property type="project" value="TreeGrafter"/>
</dbReference>
<dbReference type="SMART" id="SM00406">
    <property type="entry name" value="IGv"/>
    <property type="match status" value="2"/>
</dbReference>